<organism evidence="1 2">
    <name type="scientific">Oryza meyeriana var. granulata</name>
    <dbReference type="NCBI Taxonomy" id="110450"/>
    <lineage>
        <taxon>Eukaryota</taxon>
        <taxon>Viridiplantae</taxon>
        <taxon>Streptophyta</taxon>
        <taxon>Embryophyta</taxon>
        <taxon>Tracheophyta</taxon>
        <taxon>Spermatophyta</taxon>
        <taxon>Magnoliopsida</taxon>
        <taxon>Liliopsida</taxon>
        <taxon>Poales</taxon>
        <taxon>Poaceae</taxon>
        <taxon>BOP clade</taxon>
        <taxon>Oryzoideae</taxon>
        <taxon>Oryzeae</taxon>
        <taxon>Oryzinae</taxon>
        <taxon>Oryza</taxon>
        <taxon>Oryza meyeriana</taxon>
    </lineage>
</organism>
<evidence type="ECO:0000313" key="1">
    <source>
        <dbReference type="EMBL" id="KAF0893402.1"/>
    </source>
</evidence>
<proteinExistence type="predicted"/>
<evidence type="ECO:0000313" key="2">
    <source>
        <dbReference type="Proteomes" id="UP000479710"/>
    </source>
</evidence>
<sequence>MESMGALEIFTGGSHGAVRRAIVVGNGCAGTKNQCLGLADSLMLYVSPVSPIIFVAACDEDKRWFMEAMQANTIDVVKRMKEIS</sequence>
<accession>A0A6G1BZQ9</accession>
<dbReference type="Proteomes" id="UP000479710">
    <property type="component" value="Unassembled WGS sequence"/>
</dbReference>
<comment type="caution">
    <text evidence="1">The sequence shown here is derived from an EMBL/GenBank/DDBJ whole genome shotgun (WGS) entry which is preliminary data.</text>
</comment>
<dbReference type="AlphaFoldDB" id="A0A6G1BZQ9"/>
<dbReference type="EMBL" id="SPHZ02000011">
    <property type="protein sequence ID" value="KAF0893402.1"/>
    <property type="molecule type" value="Genomic_DNA"/>
</dbReference>
<dbReference type="OrthoDB" id="1856981at2759"/>
<name>A0A6G1BZQ9_9ORYZ</name>
<reference evidence="1 2" key="1">
    <citation type="submission" date="2019-11" db="EMBL/GenBank/DDBJ databases">
        <title>Whole genome sequence of Oryza granulata.</title>
        <authorList>
            <person name="Li W."/>
        </authorList>
    </citation>
    <scope>NUCLEOTIDE SEQUENCE [LARGE SCALE GENOMIC DNA]</scope>
    <source>
        <strain evidence="2">cv. Menghai</strain>
        <tissue evidence="1">Leaf</tissue>
    </source>
</reference>
<keyword evidence="2" id="KW-1185">Reference proteome</keyword>
<protein>
    <submittedName>
        <fullName evidence="1">Uncharacterized protein</fullName>
    </submittedName>
</protein>
<gene>
    <name evidence="1" type="ORF">E2562_024216</name>
</gene>